<proteinExistence type="predicted"/>
<keyword evidence="2" id="KW-1185">Reference proteome</keyword>
<dbReference type="Proteomes" id="UP001319921">
    <property type="component" value="Chromosome"/>
</dbReference>
<organism evidence="1 2">
    <name type="scientific">Saccharolobus caldissimus</name>
    <dbReference type="NCBI Taxonomy" id="1702097"/>
    <lineage>
        <taxon>Archaea</taxon>
        <taxon>Thermoproteota</taxon>
        <taxon>Thermoprotei</taxon>
        <taxon>Sulfolobales</taxon>
        <taxon>Sulfolobaceae</taxon>
        <taxon>Saccharolobus</taxon>
    </lineage>
</organism>
<dbReference type="AlphaFoldDB" id="A0AAQ4CQN3"/>
<dbReference type="KEGG" id="scas:SACC_11310"/>
<dbReference type="GeneID" id="68865873"/>
<accession>A0AAQ4CQN3</accession>
<name>A0AAQ4CQN3_9CREN</name>
<gene>
    <name evidence="1" type="ORF">SACC_11310</name>
</gene>
<dbReference type="RefSeq" id="WP_229572047.1">
    <property type="nucleotide sequence ID" value="NZ_AP025226.1"/>
</dbReference>
<sequence length="84" mass="10186">METPFYKYALMRNFIREILEQEEIEKFIKEKFNEDVQMRNRFCNEDVENIKELIEEVIEYITMGKGRGREEEVLRAIINSCNST</sequence>
<protein>
    <submittedName>
        <fullName evidence="1">Uncharacterized protein</fullName>
    </submittedName>
</protein>
<dbReference type="EMBL" id="AP025226">
    <property type="protein sequence ID" value="BDB98114.1"/>
    <property type="molecule type" value="Genomic_DNA"/>
</dbReference>
<evidence type="ECO:0000313" key="1">
    <source>
        <dbReference type="EMBL" id="BDB98114.1"/>
    </source>
</evidence>
<reference evidence="1 2" key="1">
    <citation type="journal article" date="2022" name="Microbiol. Resour. Announc.">
        <title>Complete Genome Sequence of the Hyperthermophilic and Acidophilic Archaeon Saccharolobus caldissimus Strain HS-3T.</title>
        <authorList>
            <person name="Sakai H.D."/>
            <person name="Kurosawa N."/>
        </authorList>
    </citation>
    <scope>NUCLEOTIDE SEQUENCE [LARGE SCALE GENOMIC DNA]</scope>
    <source>
        <strain evidence="1 2">JCM32116</strain>
    </source>
</reference>
<evidence type="ECO:0000313" key="2">
    <source>
        <dbReference type="Proteomes" id="UP001319921"/>
    </source>
</evidence>